<dbReference type="SMART" id="SM00858">
    <property type="entry name" value="SAF"/>
    <property type="match status" value="1"/>
</dbReference>
<dbReference type="InterPro" id="IPR048332">
    <property type="entry name" value="GD_AH_C"/>
</dbReference>
<dbReference type="InterPro" id="IPR013974">
    <property type="entry name" value="SAF"/>
</dbReference>
<comment type="similarity">
    <text evidence="1">Belongs to the UxaA family.</text>
</comment>
<evidence type="ECO:0000313" key="4">
    <source>
        <dbReference type="EMBL" id="WFU60962.1"/>
    </source>
</evidence>
<name>A0ABY8J6C1_9BRAD</name>
<dbReference type="CDD" id="cd11613">
    <property type="entry name" value="SAF_AH_GD"/>
    <property type="match status" value="1"/>
</dbReference>
<dbReference type="Pfam" id="PF20629">
    <property type="entry name" value="GD_AH_C"/>
    <property type="match status" value="1"/>
</dbReference>
<evidence type="ECO:0000256" key="1">
    <source>
        <dbReference type="ARBA" id="ARBA00010986"/>
    </source>
</evidence>
<dbReference type="InterPro" id="IPR007392">
    <property type="entry name" value="GD_AH_second"/>
</dbReference>
<gene>
    <name evidence="4" type="ORF">QA636_25875</name>
</gene>
<evidence type="ECO:0000259" key="3">
    <source>
        <dbReference type="SMART" id="SM00858"/>
    </source>
</evidence>
<dbReference type="PANTHER" id="PTHR30536:SF5">
    <property type="entry name" value="ALTRONATE DEHYDRATASE"/>
    <property type="match status" value="1"/>
</dbReference>
<dbReference type="Pfam" id="PF04295">
    <property type="entry name" value="GD_AH_second"/>
    <property type="match status" value="1"/>
</dbReference>
<feature type="domain" description="SAF" evidence="3">
    <location>
        <begin position="38"/>
        <end position="106"/>
    </location>
</feature>
<dbReference type="InterPro" id="IPR044144">
    <property type="entry name" value="SAF_UxaA/GarD"/>
</dbReference>
<proteinExistence type="inferred from homology"/>
<dbReference type="RefSeq" id="WP_310884774.1">
    <property type="nucleotide sequence ID" value="NZ_CP121646.1"/>
</dbReference>
<keyword evidence="5" id="KW-1185">Reference proteome</keyword>
<accession>A0ABY8J6C1</accession>
<dbReference type="InterPro" id="IPR052172">
    <property type="entry name" value="UxaA_altronate/galactarate_dh"/>
</dbReference>
<dbReference type="PANTHER" id="PTHR30536">
    <property type="entry name" value="ALTRONATE/GALACTARATE DEHYDRATASE"/>
    <property type="match status" value="1"/>
</dbReference>
<dbReference type="Proteomes" id="UP001221546">
    <property type="component" value="Chromosome"/>
</dbReference>
<evidence type="ECO:0000256" key="2">
    <source>
        <dbReference type="ARBA" id="ARBA00023239"/>
    </source>
</evidence>
<reference evidence="4 5" key="1">
    <citation type="submission" date="2023-04" db="EMBL/GenBank/DDBJ databases">
        <title>Australian commercial rhizobial inoculants.</title>
        <authorList>
            <person name="Kohlmeier M.G."/>
            <person name="O'Hara G.W."/>
            <person name="Colombi E."/>
            <person name="Ramsay J.P."/>
            <person name="Terpolilli J."/>
        </authorList>
    </citation>
    <scope>NUCLEOTIDE SEQUENCE [LARGE SCALE GENOMIC DNA]</scope>
    <source>
        <strain evidence="4 5">CB627</strain>
    </source>
</reference>
<organism evidence="4 5">
    <name type="scientific">Bradyrhizobium brasilense</name>
    <dbReference type="NCBI Taxonomy" id="1419277"/>
    <lineage>
        <taxon>Bacteria</taxon>
        <taxon>Pseudomonadati</taxon>
        <taxon>Pseudomonadota</taxon>
        <taxon>Alphaproteobacteria</taxon>
        <taxon>Hyphomicrobiales</taxon>
        <taxon>Nitrobacteraceae</taxon>
        <taxon>Bradyrhizobium</taxon>
    </lineage>
</organism>
<dbReference type="EMBL" id="CP121646">
    <property type="protein sequence ID" value="WFU60962.1"/>
    <property type="molecule type" value="Genomic_DNA"/>
</dbReference>
<protein>
    <submittedName>
        <fullName evidence="4">Altronate dehydratase family protein</fullName>
    </submittedName>
</protein>
<dbReference type="Pfam" id="PF08666">
    <property type="entry name" value="SAF"/>
    <property type="match status" value="1"/>
</dbReference>
<evidence type="ECO:0000313" key="5">
    <source>
        <dbReference type="Proteomes" id="UP001221546"/>
    </source>
</evidence>
<dbReference type="Gene3D" id="2.30.130.110">
    <property type="match status" value="1"/>
</dbReference>
<keyword evidence="2" id="KW-0456">Lyase</keyword>
<sequence>MSDHPDSTATQNVISAARATDRRTQNEKPSTILLNSSDDVLIALRAIAVGETVSDGVVAIDPIPAGHKIARRRIDAGTAVRRYSSVIGVASATIAQGEHVHVHNLGMSDYSQDSNTFGQDVRPTPLASVQRTFNGYVRADGRVATRNYIGVLTSVNCSATAARMIADHFKGRLANYPNIDGVVALTHKSGCGLDARIDGIEALRRCIAGYAAHPNFAKVLMIGLGCEVSNLDGVLGGSAGDALVIQQSGGTAATVRAGIERLEASLERANNIQRTPVPASELKVALQCGGSDGYSGISANAALGAAVDLMVAHGGTAILSETTECYGAEHILTRRAVRREVGEKLAARVKWWDEFAASHGMEINNNPSPGNKAGGLTNIIEKSLGAMAKGGTTNLVEVYDYAERVTEKGLVFMDAPAFDPVGATAQVAGGANVLCFTTGRGSAFGCKPTPSLKLASNTPLYQRMPDDMDVNCGTILDGTETIEEAGTRIFDLILATASGQKTASERLGYGEEEFSPWDKGIML</sequence>